<dbReference type="PANTHER" id="PTHR46211:SF1">
    <property type="entry name" value="GLYCEROPHOSPHODIESTER PHOSPHODIESTERASE, CYTOPLASMIC"/>
    <property type="match status" value="1"/>
</dbReference>
<evidence type="ECO:0000313" key="3">
    <source>
        <dbReference type="Proteomes" id="UP000320300"/>
    </source>
</evidence>
<dbReference type="SUPFAM" id="SSF51695">
    <property type="entry name" value="PLC-like phosphodiesterases"/>
    <property type="match status" value="1"/>
</dbReference>
<dbReference type="Gene3D" id="3.20.20.190">
    <property type="entry name" value="Phosphatidylinositol (PI) phosphodiesterase"/>
    <property type="match status" value="1"/>
</dbReference>
<proteinExistence type="predicted"/>
<dbReference type="InterPro" id="IPR017946">
    <property type="entry name" value="PLC-like_Pdiesterase_TIM-brl"/>
</dbReference>
<feature type="domain" description="GP-PDE" evidence="1">
    <location>
        <begin position="11"/>
        <end position="246"/>
    </location>
</feature>
<dbReference type="Proteomes" id="UP000320300">
    <property type="component" value="Unassembled WGS sequence"/>
</dbReference>
<accession>A0A521CST0</accession>
<dbReference type="Pfam" id="PF03009">
    <property type="entry name" value="GDPD"/>
    <property type="match status" value="1"/>
</dbReference>
<evidence type="ECO:0000259" key="1">
    <source>
        <dbReference type="PROSITE" id="PS51704"/>
    </source>
</evidence>
<keyword evidence="3" id="KW-1185">Reference proteome</keyword>
<name>A0A521CST0_9SPHI</name>
<reference evidence="2 3" key="1">
    <citation type="submission" date="2017-05" db="EMBL/GenBank/DDBJ databases">
        <authorList>
            <person name="Varghese N."/>
            <person name="Submissions S."/>
        </authorList>
    </citation>
    <scope>NUCLEOTIDE SEQUENCE [LARGE SCALE GENOMIC DNA]</scope>
    <source>
        <strain evidence="2 3">DSM 19036</strain>
    </source>
</reference>
<dbReference type="PROSITE" id="PS51704">
    <property type="entry name" value="GP_PDE"/>
    <property type="match status" value="1"/>
</dbReference>
<dbReference type="GO" id="GO:0006629">
    <property type="term" value="P:lipid metabolic process"/>
    <property type="evidence" value="ECO:0007669"/>
    <property type="project" value="InterPro"/>
</dbReference>
<dbReference type="OrthoDB" id="384721at2"/>
<evidence type="ECO:0000313" key="2">
    <source>
        <dbReference type="EMBL" id="SMO62482.1"/>
    </source>
</evidence>
<dbReference type="AlphaFoldDB" id="A0A521CST0"/>
<dbReference type="GO" id="GO:0008081">
    <property type="term" value="F:phosphoric diester hydrolase activity"/>
    <property type="evidence" value="ECO:0007669"/>
    <property type="project" value="InterPro"/>
</dbReference>
<dbReference type="InterPro" id="IPR030395">
    <property type="entry name" value="GP_PDE_dom"/>
</dbReference>
<dbReference type="EMBL" id="FXTN01000004">
    <property type="protein sequence ID" value="SMO62482.1"/>
    <property type="molecule type" value="Genomic_DNA"/>
</dbReference>
<sequence>MNHQLMSWLTSMPIAHRGLYDEENAIPENSMTAFEKAIEHNYAIELDVYVTLSHEVVVFHDPTLRRMCGVDKRVESLTKENLARYQLLRTGERIPLLKDVLRLVRGRVPLLIEIKRQPWIKNANMVILNTLLGYKGEMAVQSFDPFVLGWFARKGPMVTRGQLASDFRSEKMHWLLKYLLCNLKLNFISKPHFLAYDAKALPKRHIERRRKKNGMIVLGWTVADQAELNRIKPHCDNIIFERFRPG</sequence>
<dbReference type="RefSeq" id="WP_142527876.1">
    <property type="nucleotide sequence ID" value="NZ_CBCSJO010000001.1"/>
</dbReference>
<organism evidence="2 3">
    <name type="scientific">Pedobacter westerhofensis</name>
    <dbReference type="NCBI Taxonomy" id="425512"/>
    <lineage>
        <taxon>Bacteria</taxon>
        <taxon>Pseudomonadati</taxon>
        <taxon>Bacteroidota</taxon>
        <taxon>Sphingobacteriia</taxon>
        <taxon>Sphingobacteriales</taxon>
        <taxon>Sphingobacteriaceae</taxon>
        <taxon>Pedobacter</taxon>
    </lineage>
</organism>
<protein>
    <submittedName>
        <fullName evidence="2">Glycerophosphoryl diester phosphodiesterase</fullName>
    </submittedName>
</protein>
<gene>
    <name evidence="2" type="ORF">SAMN06265348_104170</name>
</gene>
<dbReference type="PANTHER" id="PTHR46211">
    <property type="entry name" value="GLYCEROPHOSPHORYL DIESTER PHOSPHODIESTERASE"/>
    <property type="match status" value="1"/>
</dbReference>